<reference evidence="1" key="1">
    <citation type="submission" date="2020-06" db="EMBL/GenBank/DDBJ databases">
        <title>WGS assembly of Ceratodon purpureus strain R40.</title>
        <authorList>
            <person name="Carey S.B."/>
            <person name="Jenkins J."/>
            <person name="Shu S."/>
            <person name="Lovell J.T."/>
            <person name="Sreedasyam A."/>
            <person name="Maumus F."/>
            <person name="Tiley G.P."/>
            <person name="Fernandez-Pozo N."/>
            <person name="Barry K."/>
            <person name="Chen C."/>
            <person name="Wang M."/>
            <person name="Lipzen A."/>
            <person name="Daum C."/>
            <person name="Saski C.A."/>
            <person name="Payton A.C."/>
            <person name="Mcbreen J.C."/>
            <person name="Conrad R.E."/>
            <person name="Kollar L.M."/>
            <person name="Olsson S."/>
            <person name="Huttunen S."/>
            <person name="Landis J.B."/>
            <person name="Wickett N.J."/>
            <person name="Johnson M.G."/>
            <person name="Rensing S.A."/>
            <person name="Grimwood J."/>
            <person name="Schmutz J."/>
            <person name="Mcdaniel S.F."/>
        </authorList>
    </citation>
    <scope>NUCLEOTIDE SEQUENCE</scope>
    <source>
        <strain evidence="1">R40</strain>
    </source>
</reference>
<proteinExistence type="predicted"/>
<organism evidence="1 2">
    <name type="scientific">Ceratodon purpureus</name>
    <name type="common">Fire moss</name>
    <name type="synonym">Dicranum purpureum</name>
    <dbReference type="NCBI Taxonomy" id="3225"/>
    <lineage>
        <taxon>Eukaryota</taxon>
        <taxon>Viridiplantae</taxon>
        <taxon>Streptophyta</taxon>
        <taxon>Embryophyta</taxon>
        <taxon>Bryophyta</taxon>
        <taxon>Bryophytina</taxon>
        <taxon>Bryopsida</taxon>
        <taxon>Dicranidae</taxon>
        <taxon>Pseudoditrichales</taxon>
        <taxon>Ditrichaceae</taxon>
        <taxon>Ceratodon</taxon>
    </lineage>
</organism>
<dbReference type="Proteomes" id="UP000822688">
    <property type="component" value="Chromosome 9"/>
</dbReference>
<dbReference type="AlphaFoldDB" id="A0A8T0GN60"/>
<gene>
    <name evidence="1" type="ORF">KC19_9G028500</name>
</gene>
<evidence type="ECO:0000313" key="1">
    <source>
        <dbReference type="EMBL" id="KAG0560991.1"/>
    </source>
</evidence>
<protein>
    <submittedName>
        <fullName evidence="1">Uncharacterized protein</fullName>
    </submittedName>
</protein>
<dbReference type="EMBL" id="CM026430">
    <property type="protein sequence ID" value="KAG0560991.1"/>
    <property type="molecule type" value="Genomic_DNA"/>
</dbReference>
<keyword evidence="2" id="KW-1185">Reference proteome</keyword>
<accession>A0A8T0GN60</accession>
<sequence>MASTLLWTLLHNQQSAWLLWPDQSTRLSPPETIKKPAEKELKVSATALITHNSTSIPLKNSAAPITGSRIKEVLVQASSFTGFVTHGRHYFLCSSRNVESSEGINDDAIQPQVLAETPHS</sequence>
<evidence type="ECO:0000313" key="2">
    <source>
        <dbReference type="Proteomes" id="UP000822688"/>
    </source>
</evidence>
<name>A0A8T0GN60_CERPU</name>
<comment type="caution">
    <text evidence="1">The sequence shown here is derived from an EMBL/GenBank/DDBJ whole genome shotgun (WGS) entry which is preliminary data.</text>
</comment>